<dbReference type="InterPro" id="IPR019494">
    <property type="entry name" value="FIST_C"/>
</dbReference>
<evidence type="ECO:0000259" key="1">
    <source>
        <dbReference type="SMART" id="SM01204"/>
    </source>
</evidence>
<accession>A0A935Q2W0</accession>
<proteinExistence type="predicted"/>
<evidence type="ECO:0000313" key="3">
    <source>
        <dbReference type="Proteomes" id="UP000697998"/>
    </source>
</evidence>
<gene>
    <name evidence="2" type="ORF">IPJ27_21630</name>
</gene>
<dbReference type="Pfam" id="PF10442">
    <property type="entry name" value="FIST_C"/>
    <property type="match status" value="1"/>
</dbReference>
<feature type="domain" description="FIST C-domain" evidence="1">
    <location>
        <begin position="193"/>
        <end position="342"/>
    </location>
</feature>
<dbReference type="AlphaFoldDB" id="A0A935Q2W0"/>
<dbReference type="SMART" id="SM01204">
    <property type="entry name" value="FIST_C"/>
    <property type="match status" value="1"/>
</dbReference>
<comment type="caution">
    <text evidence="2">The sequence shown here is derived from an EMBL/GenBank/DDBJ whole genome shotgun (WGS) entry which is preliminary data.</text>
</comment>
<evidence type="ECO:0000313" key="2">
    <source>
        <dbReference type="EMBL" id="MBK7677134.1"/>
    </source>
</evidence>
<sequence>MSVGSALASGNDAVPQLAVKALALALEKAGQGCAKGVLMFLTADFSRQAQLTVTAVARAARCTQVVGGIAPGVFTDSGWVLDRPAAALMVFTDDLSLAGSDAGDSVAAPILSYAGSSLPPGWTGGRKRYGGAFSGQFGQVERLAWQRSRVLGECSVRVQGGRVEVDVSLGWRFLGRAHAIESSRAYELVRVDGRSALASLLGDVADNDAIVAPPPISSLCAVLIDAGDPSPQSGQLLDGSHHPVALLGCSADESLTLSERPLPGQRLAWARRSPATATEDMRRSVAQLARVAPDPAAALLFSCLGRGPYFHDGDDREVDCLRERFPGLPLIGCYGTGQIAPSPAGGNRLLQNAVVTALISTSAGEADVQS</sequence>
<reference evidence="2 3" key="1">
    <citation type="submission" date="2020-10" db="EMBL/GenBank/DDBJ databases">
        <title>Connecting structure to function with the recovery of over 1000 high-quality activated sludge metagenome-assembled genomes encoding full-length rRNA genes using long-read sequencing.</title>
        <authorList>
            <person name="Singleton C.M."/>
            <person name="Petriglieri F."/>
            <person name="Kristensen J.M."/>
            <person name="Kirkegaard R.H."/>
            <person name="Michaelsen T.Y."/>
            <person name="Andersen M.H."/>
            <person name="Karst S.M."/>
            <person name="Dueholm M.S."/>
            <person name="Nielsen P.H."/>
            <person name="Albertsen M."/>
        </authorList>
    </citation>
    <scope>NUCLEOTIDE SEQUENCE [LARGE SCALE GENOMIC DNA]</scope>
    <source>
        <strain evidence="2">EsbW_18-Q3-R4-48_BATAC.285</strain>
    </source>
</reference>
<organism evidence="2 3">
    <name type="scientific">Candidatus Accumulibacter proximus</name>
    <dbReference type="NCBI Taxonomy" id="2954385"/>
    <lineage>
        <taxon>Bacteria</taxon>
        <taxon>Pseudomonadati</taxon>
        <taxon>Pseudomonadota</taxon>
        <taxon>Betaproteobacteria</taxon>
        <taxon>Candidatus Accumulibacter</taxon>
    </lineage>
</organism>
<protein>
    <submittedName>
        <fullName evidence="2">FIST C-terminal domain-containing protein</fullName>
    </submittedName>
</protein>
<dbReference type="EMBL" id="JADJMH010000034">
    <property type="protein sequence ID" value="MBK7677134.1"/>
    <property type="molecule type" value="Genomic_DNA"/>
</dbReference>
<dbReference type="Proteomes" id="UP000697998">
    <property type="component" value="Unassembled WGS sequence"/>
</dbReference>
<name>A0A935Q2W0_9PROT</name>